<gene>
    <name evidence="2" type="ORF">ACFPZN_22475</name>
</gene>
<accession>A0ABW1A587</accession>
<comment type="caution">
    <text evidence="2">The sequence shown here is derived from an EMBL/GenBank/DDBJ whole genome shotgun (WGS) entry which is preliminary data.</text>
</comment>
<sequence length="116" mass="12281">MEPAPRPRNVTIAATIWIVFAVILALGGLSYALNPEATNLNAGPFAPVFLIGLGAAFVILAIRLRKGGNGARIALTVMGALLLVGVWTVLFVVPALVFQFLPDSNAWFKALTPPKE</sequence>
<dbReference type="RefSeq" id="WP_378284052.1">
    <property type="nucleotide sequence ID" value="NZ_JBHSON010000031.1"/>
</dbReference>
<keyword evidence="1" id="KW-0472">Membrane</keyword>
<organism evidence="2 3">
    <name type="scientific">Actinomadura rugatobispora</name>
    <dbReference type="NCBI Taxonomy" id="1994"/>
    <lineage>
        <taxon>Bacteria</taxon>
        <taxon>Bacillati</taxon>
        <taxon>Actinomycetota</taxon>
        <taxon>Actinomycetes</taxon>
        <taxon>Streptosporangiales</taxon>
        <taxon>Thermomonosporaceae</taxon>
        <taxon>Actinomadura</taxon>
    </lineage>
</organism>
<keyword evidence="1" id="KW-0812">Transmembrane</keyword>
<evidence type="ECO:0000313" key="3">
    <source>
        <dbReference type="Proteomes" id="UP001596074"/>
    </source>
</evidence>
<feature type="transmembrane region" description="Helical" evidence="1">
    <location>
        <begin position="74"/>
        <end position="101"/>
    </location>
</feature>
<reference evidence="3" key="1">
    <citation type="journal article" date="2019" name="Int. J. Syst. Evol. Microbiol.">
        <title>The Global Catalogue of Microorganisms (GCM) 10K type strain sequencing project: providing services to taxonomists for standard genome sequencing and annotation.</title>
        <authorList>
            <consortium name="The Broad Institute Genomics Platform"/>
            <consortium name="The Broad Institute Genome Sequencing Center for Infectious Disease"/>
            <person name="Wu L."/>
            <person name="Ma J."/>
        </authorList>
    </citation>
    <scope>NUCLEOTIDE SEQUENCE [LARGE SCALE GENOMIC DNA]</scope>
    <source>
        <strain evidence="3">KCTC 42087</strain>
    </source>
</reference>
<keyword evidence="3" id="KW-1185">Reference proteome</keyword>
<proteinExistence type="predicted"/>
<evidence type="ECO:0000313" key="2">
    <source>
        <dbReference type="EMBL" id="MFC5748395.1"/>
    </source>
</evidence>
<dbReference type="Proteomes" id="UP001596074">
    <property type="component" value="Unassembled WGS sequence"/>
</dbReference>
<evidence type="ECO:0000256" key="1">
    <source>
        <dbReference type="SAM" id="Phobius"/>
    </source>
</evidence>
<feature type="transmembrane region" description="Helical" evidence="1">
    <location>
        <begin position="12"/>
        <end position="33"/>
    </location>
</feature>
<keyword evidence="1" id="KW-1133">Transmembrane helix</keyword>
<dbReference type="EMBL" id="JBHSON010000031">
    <property type="protein sequence ID" value="MFC5748395.1"/>
    <property type="molecule type" value="Genomic_DNA"/>
</dbReference>
<name>A0ABW1A587_9ACTN</name>
<feature type="transmembrane region" description="Helical" evidence="1">
    <location>
        <begin position="45"/>
        <end position="62"/>
    </location>
</feature>
<evidence type="ECO:0008006" key="4">
    <source>
        <dbReference type="Google" id="ProtNLM"/>
    </source>
</evidence>
<protein>
    <recommendedName>
        <fullName evidence="4">DUF4190 domain-containing protein</fullName>
    </recommendedName>
</protein>